<feature type="transmembrane region" description="Helical" evidence="1">
    <location>
        <begin position="191"/>
        <end position="210"/>
    </location>
</feature>
<dbReference type="InterPro" id="IPR009339">
    <property type="entry name" value="DUF998"/>
</dbReference>
<feature type="transmembrane region" description="Helical" evidence="1">
    <location>
        <begin position="131"/>
        <end position="155"/>
    </location>
</feature>
<feature type="transmembrane region" description="Helical" evidence="1">
    <location>
        <begin position="55"/>
        <end position="74"/>
    </location>
</feature>
<accession>A0A0R1RDK9</accession>
<feature type="transmembrane region" description="Helical" evidence="1">
    <location>
        <begin position="167"/>
        <end position="184"/>
    </location>
</feature>
<gene>
    <name evidence="2" type="ORF">FD35_GL002527</name>
</gene>
<feature type="transmembrane region" description="Helical" evidence="1">
    <location>
        <begin position="328"/>
        <end position="346"/>
    </location>
</feature>
<organism evidence="2 3">
    <name type="scientific">Furfurilactobacillus rossiae DSM 15814</name>
    <dbReference type="NCBI Taxonomy" id="1114972"/>
    <lineage>
        <taxon>Bacteria</taxon>
        <taxon>Bacillati</taxon>
        <taxon>Bacillota</taxon>
        <taxon>Bacilli</taxon>
        <taxon>Lactobacillales</taxon>
        <taxon>Lactobacillaceae</taxon>
        <taxon>Furfurilactobacillus</taxon>
    </lineage>
</organism>
<dbReference type="Pfam" id="PF06197">
    <property type="entry name" value="DUF998"/>
    <property type="match status" value="1"/>
</dbReference>
<feature type="transmembrane region" description="Helical" evidence="1">
    <location>
        <begin position="268"/>
        <end position="288"/>
    </location>
</feature>
<sequence>MKSETTHHINIPTQVAEHLNVKPGDKLQLTLPDDDNEQVTIRPDKPAREHQTLPIRWFLLPSILASVLFFAYLSNQGINQIALAGTNSIASAVIILGIVSGSLSFLFFYFKQKHDIQRWLTGSLYWRSFPTIWLSFMIILTTCLLGFFWFAGILFKGATFDQFTSTFMFFLFISLINYLMILSVSALSITMIFSLLVSVIVAGVLSSMITNSNKRWWEHNISFLGTEKAAYSWQFNLTLIVSALLTVALVDFIFSSLRKQFGSSKRMLALRVLLTLTAICLGGVGAFANNGRGLMHELHDQTASFLVYFMIITIVAIRYLLPKVTPEFLTLSYIIGGLLVVTTILFQPVGYLSLTAYELVAFIMSFSWMLLLLQTLQRMLVHDQRTFTVTIE</sequence>
<comment type="caution">
    <text evidence="2">The sequence shown here is derived from an EMBL/GenBank/DDBJ whole genome shotgun (WGS) entry which is preliminary data.</text>
</comment>
<keyword evidence="1" id="KW-1133">Transmembrane helix</keyword>
<proteinExistence type="predicted"/>
<dbReference type="EMBL" id="AZFF01000007">
    <property type="protein sequence ID" value="KRL55071.1"/>
    <property type="molecule type" value="Genomic_DNA"/>
</dbReference>
<keyword evidence="1" id="KW-0472">Membrane</keyword>
<evidence type="ECO:0000313" key="3">
    <source>
        <dbReference type="Proteomes" id="UP000051999"/>
    </source>
</evidence>
<dbReference type="Proteomes" id="UP000051999">
    <property type="component" value="Unassembled WGS sequence"/>
</dbReference>
<dbReference type="eggNOG" id="ENOG5032UTZ">
    <property type="taxonomic scope" value="Bacteria"/>
</dbReference>
<evidence type="ECO:0000256" key="1">
    <source>
        <dbReference type="SAM" id="Phobius"/>
    </source>
</evidence>
<dbReference type="AlphaFoldDB" id="A0A0R1RDK9"/>
<reference evidence="2 3" key="1">
    <citation type="journal article" date="2015" name="Genome Announc.">
        <title>Expanding the biotechnology potential of lactobacilli through comparative genomics of 213 strains and associated genera.</title>
        <authorList>
            <person name="Sun Z."/>
            <person name="Harris H.M."/>
            <person name="McCann A."/>
            <person name="Guo C."/>
            <person name="Argimon S."/>
            <person name="Zhang W."/>
            <person name="Yang X."/>
            <person name="Jeffery I.B."/>
            <person name="Cooney J.C."/>
            <person name="Kagawa T.F."/>
            <person name="Liu W."/>
            <person name="Song Y."/>
            <person name="Salvetti E."/>
            <person name="Wrobel A."/>
            <person name="Rasinkangas P."/>
            <person name="Parkhill J."/>
            <person name="Rea M.C."/>
            <person name="O'Sullivan O."/>
            <person name="Ritari J."/>
            <person name="Douillard F.P."/>
            <person name="Paul Ross R."/>
            <person name="Yang R."/>
            <person name="Briner A.E."/>
            <person name="Felis G.E."/>
            <person name="de Vos W.M."/>
            <person name="Barrangou R."/>
            <person name="Klaenhammer T.R."/>
            <person name="Caufield P.W."/>
            <person name="Cui Y."/>
            <person name="Zhang H."/>
            <person name="O'Toole P.W."/>
        </authorList>
    </citation>
    <scope>NUCLEOTIDE SEQUENCE [LARGE SCALE GENOMIC DNA]</scope>
    <source>
        <strain evidence="2 3">DSM 15814</strain>
    </source>
</reference>
<evidence type="ECO:0000313" key="2">
    <source>
        <dbReference type="EMBL" id="KRL55071.1"/>
    </source>
</evidence>
<feature type="transmembrane region" description="Helical" evidence="1">
    <location>
        <begin position="230"/>
        <end position="256"/>
    </location>
</feature>
<feature type="transmembrane region" description="Helical" evidence="1">
    <location>
        <begin position="352"/>
        <end position="373"/>
    </location>
</feature>
<keyword evidence="1" id="KW-0812">Transmembrane</keyword>
<dbReference type="RefSeq" id="WP_017260586.1">
    <property type="nucleotide sequence ID" value="NZ_AUAW01000007.1"/>
</dbReference>
<dbReference type="STRING" id="1114972.FD35_GL002527"/>
<keyword evidence="3" id="KW-1185">Reference proteome</keyword>
<dbReference type="PATRIC" id="fig|1114972.6.peg.2591"/>
<feature type="transmembrane region" description="Helical" evidence="1">
    <location>
        <begin position="303"/>
        <end position="321"/>
    </location>
</feature>
<protein>
    <submittedName>
        <fullName evidence="2">Transcriptional regulator</fullName>
    </submittedName>
</protein>
<dbReference type="OrthoDB" id="2329326at2"/>
<feature type="transmembrane region" description="Helical" evidence="1">
    <location>
        <begin position="89"/>
        <end position="110"/>
    </location>
</feature>
<name>A0A0R1RDK9_9LACO</name>